<dbReference type="EMBL" id="LSGP01000017">
    <property type="protein sequence ID" value="KYZ76546.1"/>
    <property type="molecule type" value="Genomic_DNA"/>
</dbReference>
<dbReference type="PANTHER" id="PTHR11280">
    <property type="entry name" value="GLUCOSAMINE-6-PHOSPHATE ISOMERASE"/>
    <property type="match status" value="1"/>
</dbReference>
<comment type="caution">
    <text evidence="3">The sequence shown here is derived from an EMBL/GenBank/DDBJ whole genome shotgun (WGS) entry which is preliminary data.</text>
</comment>
<dbReference type="Gene3D" id="3.40.50.1360">
    <property type="match status" value="1"/>
</dbReference>
<dbReference type="GO" id="GO:0042802">
    <property type="term" value="F:identical protein binding"/>
    <property type="evidence" value="ECO:0007669"/>
    <property type="project" value="TreeGrafter"/>
</dbReference>
<dbReference type="InterPro" id="IPR037171">
    <property type="entry name" value="NagB/RpiA_transferase-like"/>
</dbReference>
<accession>A0A154BRH2</accession>
<dbReference type="GO" id="GO:0006043">
    <property type="term" value="P:glucosamine catabolic process"/>
    <property type="evidence" value="ECO:0007669"/>
    <property type="project" value="TreeGrafter"/>
</dbReference>
<dbReference type="PANTHER" id="PTHR11280:SF6">
    <property type="entry name" value="GLUCOSAMINE-6-PHOSPHATE ISOMERASE NAGB"/>
    <property type="match status" value="1"/>
</dbReference>
<proteinExistence type="predicted"/>
<evidence type="ECO:0000313" key="3">
    <source>
        <dbReference type="EMBL" id="KYZ76546.1"/>
    </source>
</evidence>
<feature type="domain" description="Glucosamine/galactosamine-6-phosphate isomerase" evidence="2">
    <location>
        <begin position="8"/>
        <end position="225"/>
    </location>
</feature>
<evidence type="ECO:0000259" key="2">
    <source>
        <dbReference type="Pfam" id="PF01182"/>
    </source>
</evidence>
<dbReference type="CDD" id="cd01399">
    <property type="entry name" value="GlcN6P_deaminase"/>
    <property type="match status" value="1"/>
</dbReference>
<dbReference type="RefSeq" id="WP_066242194.1">
    <property type="nucleotide sequence ID" value="NZ_LSGP01000017.1"/>
</dbReference>
<dbReference type="GO" id="GO:0005737">
    <property type="term" value="C:cytoplasm"/>
    <property type="evidence" value="ECO:0007669"/>
    <property type="project" value="TreeGrafter"/>
</dbReference>
<reference evidence="3 4" key="1">
    <citation type="submission" date="2016-02" db="EMBL/GenBank/DDBJ databases">
        <title>Anaerosporomusa subterraneum gen. nov., sp. nov., a spore-forming obligate anaerobe isolated from saprolite.</title>
        <authorList>
            <person name="Choi J.K."/>
            <person name="Shah M."/>
            <person name="Yee N."/>
        </authorList>
    </citation>
    <scope>NUCLEOTIDE SEQUENCE [LARGE SCALE GENOMIC DNA]</scope>
    <source>
        <strain evidence="3 4">RU4</strain>
    </source>
</reference>
<dbReference type="SUPFAM" id="SSF100950">
    <property type="entry name" value="NagB/RpiA/CoA transferase-like"/>
    <property type="match status" value="1"/>
</dbReference>
<protein>
    <submittedName>
        <fullName evidence="3">Glucosamine-6-phosphate deaminase</fullName>
    </submittedName>
</protein>
<evidence type="ECO:0000256" key="1">
    <source>
        <dbReference type="ARBA" id="ARBA00023277"/>
    </source>
</evidence>
<dbReference type="STRING" id="1794912.AXX12_08940"/>
<dbReference type="OrthoDB" id="9791139at2"/>
<dbReference type="AlphaFoldDB" id="A0A154BRH2"/>
<keyword evidence="4" id="KW-1185">Reference proteome</keyword>
<name>A0A154BRH2_ANASB</name>
<keyword evidence="1" id="KW-0119">Carbohydrate metabolism</keyword>
<dbReference type="GO" id="GO:0005975">
    <property type="term" value="P:carbohydrate metabolic process"/>
    <property type="evidence" value="ECO:0007669"/>
    <property type="project" value="InterPro"/>
</dbReference>
<dbReference type="GO" id="GO:0006046">
    <property type="term" value="P:N-acetylglucosamine catabolic process"/>
    <property type="evidence" value="ECO:0007669"/>
    <property type="project" value="TreeGrafter"/>
</dbReference>
<evidence type="ECO:0000313" key="4">
    <source>
        <dbReference type="Proteomes" id="UP000076268"/>
    </source>
</evidence>
<dbReference type="InterPro" id="IPR006148">
    <property type="entry name" value="Glc/Gal-6P_isomerase"/>
</dbReference>
<dbReference type="GO" id="GO:0019262">
    <property type="term" value="P:N-acetylneuraminate catabolic process"/>
    <property type="evidence" value="ECO:0007669"/>
    <property type="project" value="TreeGrafter"/>
</dbReference>
<sequence length="248" mass="27777">MKLCIWKDADELGRQAAAFTATAIQRAIAEKGCARLLLSTGASQFETFKYLVTTDVPWEKVEMFHLDEYVGLPETCPASFRKYLKDRFASKVSLGKAYFVCGEGNVAREIQKLTDDITKAPIDIALVGIGENAHIAFNDPPADFSTEEAYKVVTLDERCKQQQVREGWFPSIDSVPEQAITMTVRQILKSKIILSCVPHRIKAEAIRQTLENDPTNIIPATILKTHPNWTLYLDEESASLIPQKDSRA</sequence>
<dbReference type="GO" id="GO:0004342">
    <property type="term" value="F:glucosamine-6-phosphate deaminase activity"/>
    <property type="evidence" value="ECO:0007669"/>
    <property type="project" value="InterPro"/>
</dbReference>
<dbReference type="Pfam" id="PF01182">
    <property type="entry name" value="Glucosamine_iso"/>
    <property type="match status" value="1"/>
</dbReference>
<dbReference type="Proteomes" id="UP000076268">
    <property type="component" value="Unassembled WGS sequence"/>
</dbReference>
<organism evidence="3 4">
    <name type="scientific">Anaerosporomusa subterranea</name>
    <dbReference type="NCBI Taxonomy" id="1794912"/>
    <lineage>
        <taxon>Bacteria</taxon>
        <taxon>Bacillati</taxon>
        <taxon>Bacillota</taxon>
        <taxon>Negativicutes</taxon>
        <taxon>Acetonemataceae</taxon>
        <taxon>Anaerosporomusa</taxon>
    </lineage>
</organism>
<gene>
    <name evidence="3" type="ORF">AXX12_08940</name>
</gene>
<dbReference type="InterPro" id="IPR004547">
    <property type="entry name" value="Glucosamine6P_isomerase"/>
</dbReference>